<accession>G4TGC1</accession>
<dbReference type="eggNOG" id="KOG1399">
    <property type="taxonomic scope" value="Eukaryota"/>
</dbReference>
<keyword evidence="4" id="KW-0521">NADP</keyword>
<dbReference type="InterPro" id="IPR036188">
    <property type="entry name" value="FAD/NAD-bd_sf"/>
</dbReference>
<evidence type="ECO:0000256" key="1">
    <source>
        <dbReference type="ARBA" id="ARBA00009183"/>
    </source>
</evidence>
<dbReference type="STRING" id="1109443.G4TGC1"/>
<dbReference type="GO" id="GO:0050661">
    <property type="term" value="F:NADP binding"/>
    <property type="evidence" value="ECO:0007669"/>
    <property type="project" value="InterPro"/>
</dbReference>
<keyword evidence="7" id="KW-1185">Reference proteome</keyword>
<comment type="similarity">
    <text evidence="1">Belongs to the FMO family.</text>
</comment>
<dbReference type="AlphaFoldDB" id="G4TGC1"/>
<dbReference type="HOGENOM" id="CLU_006909_5_1_1"/>
<dbReference type="Proteomes" id="UP000007148">
    <property type="component" value="Unassembled WGS sequence"/>
</dbReference>
<evidence type="ECO:0000256" key="2">
    <source>
        <dbReference type="ARBA" id="ARBA00022630"/>
    </source>
</evidence>
<dbReference type="OrthoDB" id="66881at2759"/>
<organism evidence="6 7">
    <name type="scientific">Serendipita indica (strain DSM 11827)</name>
    <name type="common">Root endophyte fungus</name>
    <name type="synonym">Piriformospora indica</name>
    <dbReference type="NCBI Taxonomy" id="1109443"/>
    <lineage>
        <taxon>Eukaryota</taxon>
        <taxon>Fungi</taxon>
        <taxon>Dikarya</taxon>
        <taxon>Basidiomycota</taxon>
        <taxon>Agaricomycotina</taxon>
        <taxon>Agaricomycetes</taxon>
        <taxon>Sebacinales</taxon>
        <taxon>Serendipitaceae</taxon>
        <taxon>Serendipita</taxon>
    </lineage>
</organism>
<dbReference type="GO" id="GO:0050660">
    <property type="term" value="F:flavin adenine dinucleotide binding"/>
    <property type="evidence" value="ECO:0007669"/>
    <property type="project" value="InterPro"/>
</dbReference>
<dbReference type="OMA" id="MVTPLWK"/>
<dbReference type="Gene3D" id="3.50.50.60">
    <property type="entry name" value="FAD/NAD(P)-binding domain"/>
    <property type="match status" value="2"/>
</dbReference>
<keyword evidence="2" id="KW-0285">Flavoprotein</keyword>
<sequence length="425" mass="47544">MAFRDFSFPPSTPLYPHANIVQQYLEDYADAHNLRQHIRLSTSVKCVLPERSNGKHVWKVVSSRLPTEEETTEYFDTLIIANGRNGYPVLPSNIPRLSEWIAQGKASHSKSYREPSTYHDMNIVVVGNGPSALDIAPELVGVAKHVYRSVRNARETNSDAHDRPANDLSNMQAARDVQLCSAIRSLGSPEDGSVGLVDGTTLTGVDHILFATGYETCFPFLDVPVLNGTPERETAIPDESQWTLNSGQHLFPLSLHMLPTSSDLPLGSLFFLGLPRPVVPFPLVEGQCQVIEAILSGTLSLNLHEQDRSARTAMEALLKRVGGSEALAAREWHKLPDALQFDYRVELARLARRDSQLMVPDWQRCIYEKKRELRAAWKELERTGKDKDIVQDVGTKGEQEWVELMNRILEGSQTSVQGILEDEKI</sequence>
<dbReference type="EMBL" id="CAFZ01000080">
    <property type="protein sequence ID" value="CCA70348.1"/>
    <property type="molecule type" value="Genomic_DNA"/>
</dbReference>
<keyword evidence="5" id="KW-0560">Oxidoreductase</keyword>
<dbReference type="FunCoup" id="G4TGC1">
    <property type="interactions" value="21"/>
</dbReference>
<evidence type="ECO:0000256" key="3">
    <source>
        <dbReference type="ARBA" id="ARBA00022827"/>
    </source>
</evidence>
<dbReference type="GO" id="GO:0004499">
    <property type="term" value="F:N,N-dimethylaniline monooxygenase activity"/>
    <property type="evidence" value="ECO:0007669"/>
    <property type="project" value="InterPro"/>
</dbReference>
<dbReference type="Pfam" id="PF00743">
    <property type="entry name" value="FMO-like"/>
    <property type="match status" value="1"/>
</dbReference>
<dbReference type="InterPro" id="IPR000960">
    <property type="entry name" value="Flavin_mOase"/>
</dbReference>
<evidence type="ECO:0000256" key="4">
    <source>
        <dbReference type="ARBA" id="ARBA00022857"/>
    </source>
</evidence>
<keyword evidence="3" id="KW-0274">FAD</keyword>
<comment type="caution">
    <text evidence="6">The sequence shown here is derived from an EMBL/GenBank/DDBJ whole genome shotgun (WGS) entry which is preliminary data.</text>
</comment>
<dbReference type="PRINTS" id="PR00370">
    <property type="entry name" value="FMOXYGENASE"/>
</dbReference>
<evidence type="ECO:0008006" key="8">
    <source>
        <dbReference type="Google" id="ProtNLM"/>
    </source>
</evidence>
<evidence type="ECO:0000313" key="7">
    <source>
        <dbReference type="Proteomes" id="UP000007148"/>
    </source>
</evidence>
<name>G4TGC1_SERID</name>
<dbReference type="InParanoid" id="G4TGC1"/>
<evidence type="ECO:0000256" key="5">
    <source>
        <dbReference type="ARBA" id="ARBA00023002"/>
    </source>
</evidence>
<dbReference type="InterPro" id="IPR050346">
    <property type="entry name" value="FMO-like"/>
</dbReference>
<gene>
    <name evidence="6" type="ORF">PIIN_04287</name>
</gene>
<protein>
    <recommendedName>
        <fullName evidence="8">FAD/NAD(P)-binding domain-containing protein</fullName>
    </recommendedName>
</protein>
<proteinExistence type="inferred from homology"/>
<dbReference type="InterPro" id="IPR020946">
    <property type="entry name" value="Flavin_mOase-like"/>
</dbReference>
<evidence type="ECO:0000313" key="6">
    <source>
        <dbReference type="EMBL" id="CCA70348.1"/>
    </source>
</evidence>
<dbReference type="PANTHER" id="PTHR23023">
    <property type="entry name" value="DIMETHYLANILINE MONOOXYGENASE"/>
    <property type="match status" value="1"/>
</dbReference>
<reference evidence="6 7" key="1">
    <citation type="journal article" date="2011" name="PLoS Pathog.">
        <title>Endophytic Life Strategies Decoded by Genome and Transcriptome Analyses of the Mutualistic Root Symbiont Piriformospora indica.</title>
        <authorList>
            <person name="Zuccaro A."/>
            <person name="Lahrmann U."/>
            <person name="Guldener U."/>
            <person name="Langen G."/>
            <person name="Pfiffi S."/>
            <person name="Biedenkopf D."/>
            <person name="Wong P."/>
            <person name="Samans B."/>
            <person name="Grimm C."/>
            <person name="Basiewicz M."/>
            <person name="Murat C."/>
            <person name="Martin F."/>
            <person name="Kogel K.H."/>
        </authorList>
    </citation>
    <scope>NUCLEOTIDE SEQUENCE [LARGE SCALE GENOMIC DNA]</scope>
    <source>
        <strain evidence="6 7">DSM 11827</strain>
    </source>
</reference>
<dbReference type="SUPFAM" id="SSF51905">
    <property type="entry name" value="FAD/NAD(P)-binding domain"/>
    <property type="match status" value="1"/>
</dbReference>